<feature type="compositionally biased region" description="Basic and acidic residues" evidence="9">
    <location>
        <begin position="442"/>
        <end position="458"/>
    </location>
</feature>
<dbReference type="GeneTree" id="ENSGT00510000047951"/>
<evidence type="ECO:0000256" key="2">
    <source>
        <dbReference type="ARBA" id="ARBA00022618"/>
    </source>
</evidence>
<dbReference type="GO" id="GO:0034501">
    <property type="term" value="P:protein localization to kinetochore"/>
    <property type="evidence" value="ECO:0007669"/>
    <property type="project" value="UniProtKB-UniRule"/>
</dbReference>
<evidence type="ECO:0000256" key="1">
    <source>
        <dbReference type="ARBA" id="ARBA00022454"/>
    </source>
</evidence>
<name>A0A3Q2YB37_HIPCM</name>
<evidence type="ECO:0000256" key="7">
    <source>
        <dbReference type="ARBA" id="ARBA00023328"/>
    </source>
</evidence>
<evidence type="ECO:0000256" key="3">
    <source>
        <dbReference type="ARBA" id="ARBA00022776"/>
    </source>
</evidence>
<evidence type="ECO:0000256" key="4">
    <source>
        <dbReference type="ARBA" id="ARBA00022838"/>
    </source>
</evidence>
<keyword evidence="1 8" id="KW-0158">Chromosome</keyword>
<sequence>MSDPATEDEIRRLRGLLRQKEEQVQQAAHAGLDLLNQLTEMQTRFEEQRIEMTSALEDLKQDKYTLQNEVALKTRLIESLQSEVDSLKKQHRQNIDDEKEKLERSHRTTLQQLNNKIMHLQSSLDESQLIEKQLKEKLDLQTEVLKNKVDELRILNEETQSSSTSELMDLQKKVLELENIKLELELAQKETQYKEQQLQLTNSTLQHKLKQTTEERNKEAATWCAALEESREVNRELQLHLETVLQQAQDPKSKGNSLFAELEDKRAEMEKKLISMKVQYESLQAQYVFNKHQSQRMKVHIATLMQLQCSRTDPSQLDRLHSNLVEKNDEIQHLNAKLERLEKIEVLLKTKGSNIPPSEIGNGHDETFYTDLLKMKLDNAIKDVERLGEELSQQRMKSLFESQKALELERKLFTKERLLKQTQCDKMRLQLQVEKLQHKYEPKKATDLSQPTKKEKLPVDTVPSYGGTTLDKEKQISKQTDITHEMLHRETDKRPTGETTFPRQGFDMEPKSVKRVKIDRDDPVLITNPRLAIVV</sequence>
<dbReference type="PANTHER" id="PTHR32123:SF9">
    <property type="entry name" value="PROTEIN SPINDLY"/>
    <property type="match status" value="1"/>
</dbReference>
<dbReference type="GO" id="GO:0000922">
    <property type="term" value="C:spindle pole"/>
    <property type="evidence" value="ECO:0007669"/>
    <property type="project" value="TreeGrafter"/>
</dbReference>
<keyword evidence="6 8" id="KW-0131">Cell cycle</keyword>
<keyword evidence="4 8" id="KW-0995">Kinetochore</keyword>
<evidence type="ECO:0000256" key="8">
    <source>
        <dbReference type="HAMAP-Rule" id="MF_03041"/>
    </source>
</evidence>
<dbReference type="GO" id="GO:0043515">
    <property type="term" value="F:kinetochore binding"/>
    <property type="evidence" value="ECO:0007669"/>
    <property type="project" value="UniProtKB-UniRule"/>
</dbReference>
<keyword evidence="5 8" id="KW-0175">Coiled coil</keyword>
<feature type="coiled-coil region" evidence="8">
    <location>
        <begin position="317"/>
        <end position="439"/>
    </location>
</feature>
<dbReference type="Ensembl" id="ENSHCOT00000026190.1">
    <property type="protein sequence ID" value="ENSHCOP00000010431.1"/>
    <property type="gene ID" value="ENSHCOG00000013043.1"/>
</dbReference>
<evidence type="ECO:0000256" key="9">
    <source>
        <dbReference type="SAM" id="MobiDB-lite"/>
    </source>
</evidence>
<dbReference type="GO" id="GO:0000940">
    <property type="term" value="C:outer kinetochore"/>
    <property type="evidence" value="ECO:0007669"/>
    <property type="project" value="UniProtKB-UniRule"/>
</dbReference>
<protein>
    <recommendedName>
        <fullName evidence="8">Protein Spindly</fullName>
    </recommendedName>
    <alternativeName>
        <fullName evidence="8">Coiled-coil domain-containing protein 99</fullName>
    </alternativeName>
    <alternativeName>
        <fullName evidence="8">Spindle apparatus coiled-coil domain-containing protein 1</fullName>
    </alternativeName>
</protein>
<dbReference type="GO" id="GO:0007094">
    <property type="term" value="P:mitotic spindle assembly checkpoint signaling"/>
    <property type="evidence" value="ECO:0007669"/>
    <property type="project" value="InterPro"/>
</dbReference>
<comment type="similarity">
    <text evidence="8">Belongs to the Spindly family.</text>
</comment>
<dbReference type="GO" id="GO:0007080">
    <property type="term" value="P:mitotic metaphase chromosome alignment"/>
    <property type="evidence" value="ECO:0007669"/>
    <property type="project" value="TreeGrafter"/>
</dbReference>
<reference evidence="10" key="2">
    <citation type="submission" date="2025-09" db="UniProtKB">
        <authorList>
            <consortium name="Ensembl"/>
        </authorList>
    </citation>
    <scope>IDENTIFICATION</scope>
</reference>
<dbReference type="InterPro" id="IPR051149">
    <property type="entry name" value="Spindly/BICDR_Dynein_Adapter"/>
</dbReference>
<dbReference type="GO" id="GO:0000132">
    <property type="term" value="P:establishment of mitotic spindle orientation"/>
    <property type="evidence" value="ECO:0007669"/>
    <property type="project" value="TreeGrafter"/>
</dbReference>
<dbReference type="AlphaFoldDB" id="A0A3Q2YB37"/>
<gene>
    <name evidence="8" type="primary">SPDL1</name>
    <name evidence="8" type="synonym">CCDC99</name>
</gene>
<dbReference type="OMA" id="KQHAFTK"/>
<keyword evidence="3 8" id="KW-0498">Mitosis</keyword>
<comment type="subcellular location">
    <subcellularLocation>
        <location evidence="8">Chromosome</location>
        <location evidence="8">Centromere</location>
        <location evidence="8">Kinetochore</location>
    </subcellularLocation>
</comment>
<feature type="coiled-coil region" evidence="8">
    <location>
        <begin position="70"/>
        <end position="286"/>
    </location>
</feature>
<keyword evidence="2 8" id="KW-0132">Cell division</keyword>
<evidence type="ECO:0000256" key="5">
    <source>
        <dbReference type="ARBA" id="ARBA00023054"/>
    </source>
</evidence>
<evidence type="ECO:0000313" key="11">
    <source>
        <dbReference type="Proteomes" id="UP000264820"/>
    </source>
</evidence>
<dbReference type="HAMAP" id="MF_03041">
    <property type="entry name" value="SPDLY"/>
    <property type="match status" value="1"/>
</dbReference>
<evidence type="ECO:0000313" key="10">
    <source>
        <dbReference type="Ensembl" id="ENSHCOP00000010431.1"/>
    </source>
</evidence>
<accession>A0A3Q2YB37</accession>
<evidence type="ECO:0000256" key="6">
    <source>
        <dbReference type="ARBA" id="ARBA00023306"/>
    </source>
</evidence>
<keyword evidence="11" id="KW-1185">Reference proteome</keyword>
<dbReference type="InterPro" id="IPR028593">
    <property type="entry name" value="SPDLY_chordates"/>
</dbReference>
<dbReference type="GO" id="GO:0051301">
    <property type="term" value="P:cell division"/>
    <property type="evidence" value="ECO:0007669"/>
    <property type="project" value="UniProtKB-KW"/>
</dbReference>
<dbReference type="Proteomes" id="UP000264820">
    <property type="component" value="Unplaced"/>
</dbReference>
<proteinExistence type="inferred from homology"/>
<organism evidence="10 11">
    <name type="scientific">Hippocampus comes</name>
    <name type="common">Tiger tail seahorse</name>
    <dbReference type="NCBI Taxonomy" id="109280"/>
    <lineage>
        <taxon>Eukaryota</taxon>
        <taxon>Metazoa</taxon>
        <taxon>Chordata</taxon>
        <taxon>Craniata</taxon>
        <taxon>Vertebrata</taxon>
        <taxon>Euteleostomi</taxon>
        <taxon>Actinopterygii</taxon>
        <taxon>Neopterygii</taxon>
        <taxon>Teleostei</taxon>
        <taxon>Neoteleostei</taxon>
        <taxon>Acanthomorphata</taxon>
        <taxon>Syngnathiaria</taxon>
        <taxon>Syngnathiformes</taxon>
        <taxon>Syngnathoidei</taxon>
        <taxon>Syngnathidae</taxon>
        <taxon>Hippocampus</taxon>
    </lineage>
</organism>
<comment type="function">
    <text evidence="8">Required for the localization of dynein and dynactin to the mitotic kintochore. Dynein is believed to control the initial lateral interaction between the kinetochore and spindle microtubules and to facilitate the subsequent formation of end-on kinetochore-microtubule attachments mediated by the NDC80 complex.</text>
</comment>
<dbReference type="PANTHER" id="PTHR32123">
    <property type="entry name" value="BICD FAMILY-LIKE CARGO ADAPTER"/>
    <property type="match status" value="1"/>
</dbReference>
<keyword evidence="7 8" id="KW-0137">Centromere</keyword>
<feature type="region of interest" description="Disordered" evidence="9">
    <location>
        <begin position="442"/>
        <end position="469"/>
    </location>
</feature>
<reference evidence="10" key="1">
    <citation type="submission" date="2025-08" db="UniProtKB">
        <authorList>
            <consortium name="Ensembl"/>
        </authorList>
    </citation>
    <scope>IDENTIFICATION</scope>
</reference>
<dbReference type="STRING" id="109280.ENSHCOP00000010431"/>